<gene>
    <name evidence="1" type="ORF">G5B46_21170</name>
</gene>
<organism evidence="1">
    <name type="scientific">Caulobacter sp. 602-2</name>
    <dbReference type="NCBI Taxonomy" id="2710887"/>
    <lineage>
        <taxon>Bacteria</taxon>
        <taxon>Pseudomonadati</taxon>
        <taxon>Pseudomonadota</taxon>
        <taxon>Alphaproteobacteria</taxon>
        <taxon>Caulobacterales</taxon>
        <taxon>Caulobacteraceae</taxon>
        <taxon>Caulobacter</taxon>
    </lineage>
</organism>
<protein>
    <submittedName>
        <fullName evidence="1">Uncharacterized protein</fullName>
    </submittedName>
</protein>
<dbReference type="EMBL" id="JAAKGT010000014">
    <property type="protein sequence ID" value="NGM52129.1"/>
    <property type="molecule type" value="Genomic_DNA"/>
</dbReference>
<sequence length="91" mass="9948">MPKHLKIKLEPLREIGWRDWNPIGAGLPADEYDTYLLNAAGQIVNGRSDDAVADYLVSVEVDTIGLTPSPGVRERALVVASAIRTYVQTLS</sequence>
<comment type="caution">
    <text evidence="1">The sequence shown here is derived from an EMBL/GenBank/DDBJ whole genome shotgun (WGS) entry which is preliminary data.</text>
</comment>
<proteinExistence type="predicted"/>
<dbReference type="RefSeq" id="WP_165262195.1">
    <property type="nucleotide sequence ID" value="NZ_JAAKGT010000014.1"/>
</dbReference>
<reference evidence="1" key="1">
    <citation type="submission" date="2020-02" db="EMBL/GenBank/DDBJ databases">
        <authorList>
            <person name="Gao J."/>
            <person name="Sun J."/>
        </authorList>
    </citation>
    <scope>NUCLEOTIDE SEQUENCE</scope>
    <source>
        <strain evidence="1">602-2</strain>
    </source>
</reference>
<accession>A0A6G4R342</accession>
<name>A0A6G4R342_9CAUL</name>
<dbReference type="AlphaFoldDB" id="A0A6G4R342"/>
<evidence type="ECO:0000313" key="1">
    <source>
        <dbReference type="EMBL" id="NGM52129.1"/>
    </source>
</evidence>